<gene>
    <name evidence="1" type="ORF">HMPREF3221_01960</name>
</gene>
<dbReference type="PATRIC" id="fig|851.8.peg.1973"/>
<sequence>HQHYLLYNHLNKKLNNNATKLSGKSTRQLSPNWIDANLIDAKTNIPFWNKGGMETVKGTLRRISEAKKQNPGIRVIYEFPNETAAGHLRSWINDNGYDGIVEIRVRK</sequence>
<comment type="caution">
    <text evidence="1">The sequence shown here is derived from an EMBL/GenBank/DDBJ whole genome shotgun (WGS) entry which is preliminary data.</text>
</comment>
<proteinExistence type="predicted"/>
<evidence type="ECO:0000313" key="1">
    <source>
        <dbReference type="EMBL" id="KXA17287.1"/>
    </source>
</evidence>
<name>A0A133NLZ3_FUSNU</name>
<dbReference type="RefSeq" id="WP_081091095.1">
    <property type="nucleotide sequence ID" value="NZ_KQ956758.1"/>
</dbReference>
<dbReference type="EMBL" id="LRPY01000201">
    <property type="protein sequence ID" value="KXA17287.1"/>
    <property type="molecule type" value="Genomic_DNA"/>
</dbReference>
<feature type="non-terminal residue" evidence="1">
    <location>
        <position position="1"/>
    </location>
</feature>
<reference evidence="2" key="1">
    <citation type="submission" date="2016-01" db="EMBL/GenBank/DDBJ databases">
        <authorList>
            <person name="Mitreva M."/>
            <person name="Pepin K.H."/>
            <person name="Mihindukulasuriya K.A."/>
            <person name="Fulton R."/>
            <person name="Fronick C."/>
            <person name="O'Laughlin M."/>
            <person name="Miner T."/>
            <person name="Herter B."/>
            <person name="Rosa B.A."/>
            <person name="Cordes M."/>
            <person name="Tomlinson C."/>
            <person name="Wollam A."/>
            <person name="Palsikar V.B."/>
            <person name="Mardis E.R."/>
            <person name="Wilson R.K."/>
        </authorList>
    </citation>
    <scope>NUCLEOTIDE SEQUENCE [LARGE SCALE GENOMIC DNA]</scope>
    <source>
        <strain evidence="2">MJR7757B</strain>
    </source>
</reference>
<organism evidence="1 2">
    <name type="scientific">Fusobacterium nucleatum</name>
    <dbReference type="NCBI Taxonomy" id="851"/>
    <lineage>
        <taxon>Bacteria</taxon>
        <taxon>Fusobacteriati</taxon>
        <taxon>Fusobacteriota</taxon>
        <taxon>Fusobacteriia</taxon>
        <taxon>Fusobacteriales</taxon>
        <taxon>Fusobacteriaceae</taxon>
        <taxon>Fusobacterium</taxon>
    </lineage>
</organism>
<dbReference type="Proteomes" id="UP000070401">
    <property type="component" value="Unassembled WGS sequence"/>
</dbReference>
<accession>A0A133NLZ3</accession>
<dbReference type="AlphaFoldDB" id="A0A133NLZ3"/>
<evidence type="ECO:0000313" key="2">
    <source>
        <dbReference type="Proteomes" id="UP000070401"/>
    </source>
</evidence>
<protein>
    <submittedName>
        <fullName evidence="1">Uncharacterized protein</fullName>
    </submittedName>
</protein>
<keyword evidence="2" id="KW-1185">Reference proteome</keyword>